<feature type="signal peptide" evidence="1">
    <location>
        <begin position="1"/>
        <end position="20"/>
    </location>
</feature>
<proteinExistence type="predicted"/>
<dbReference type="NCBIfam" id="NF005300">
    <property type="entry name" value="PRK06828.1"/>
    <property type="match status" value="1"/>
</dbReference>
<evidence type="ECO:0000313" key="3">
    <source>
        <dbReference type="EMBL" id="SDK23596.1"/>
    </source>
</evidence>
<dbReference type="STRING" id="1075417.SAMN05421823_102211"/>
<dbReference type="PROSITE" id="PS51257">
    <property type="entry name" value="PROKAR_LIPOPROTEIN"/>
    <property type="match status" value="1"/>
</dbReference>
<dbReference type="Proteomes" id="UP000198510">
    <property type="component" value="Unassembled WGS sequence"/>
</dbReference>
<keyword evidence="4" id="KW-1185">Reference proteome</keyword>
<evidence type="ECO:0000259" key="2">
    <source>
        <dbReference type="Pfam" id="PF01425"/>
    </source>
</evidence>
<dbReference type="NCBIfam" id="NF006006">
    <property type="entry name" value="PRK08137.1"/>
    <property type="match status" value="1"/>
</dbReference>
<gene>
    <name evidence="3" type="ORF">SAMN05421823_102211</name>
</gene>
<feature type="chain" id="PRO_5011684171" evidence="1">
    <location>
        <begin position="21"/>
        <end position="542"/>
    </location>
</feature>
<keyword evidence="1" id="KW-0732">Signal</keyword>
<reference evidence="3 4" key="1">
    <citation type="submission" date="2016-10" db="EMBL/GenBank/DDBJ databases">
        <authorList>
            <person name="de Groot N.N."/>
        </authorList>
    </citation>
    <scope>NUCLEOTIDE SEQUENCE [LARGE SCALE GENOMIC DNA]</scope>
    <source>
        <strain evidence="3 4">DSM 25186</strain>
    </source>
</reference>
<accession>A0A1G9A8B2</accession>
<dbReference type="InterPro" id="IPR023631">
    <property type="entry name" value="Amidase_dom"/>
</dbReference>
<dbReference type="EMBL" id="FNFO01000002">
    <property type="protein sequence ID" value="SDK23596.1"/>
    <property type="molecule type" value="Genomic_DNA"/>
</dbReference>
<dbReference type="PANTHER" id="PTHR42678">
    <property type="entry name" value="AMIDASE"/>
    <property type="match status" value="1"/>
</dbReference>
<protein>
    <submittedName>
        <fullName evidence="3">Amidase</fullName>
    </submittedName>
</protein>
<organism evidence="3 4">
    <name type="scientific">Catalinimonas alkaloidigena</name>
    <dbReference type="NCBI Taxonomy" id="1075417"/>
    <lineage>
        <taxon>Bacteria</taxon>
        <taxon>Pseudomonadati</taxon>
        <taxon>Bacteroidota</taxon>
        <taxon>Cytophagia</taxon>
        <taxon>Cytophagales</taxon>
        <taxon>Catalimonadaceae</taxon>
        <taxon>Catalinimonas</taxon>
    </lineage>
</organism>
<dbReference type="Gene3D" id="3.90.1300.10">
    <property type="entry name" value="Amidase signature (AS) domain"/>
    <property type="match status" value="1"/>
</dbReference>
<evidence type="ECO:0000313" key="4">
    <source>
        <dbReference type="Proteomes" id="UP000198510"/>
    </source>
</evidence>
<name>A0A1G9A8B2_9BACT</name>
<sequence length="542" mass="58091">MNRRDFLHLSSLGGSFLALAPLLPLGACSCSSSPTSATTASEAFALEEMTLLQLQEAMREGRYTARALTQLYLDRIEELNPKLNAVLEVNPEALQIAEALDQERKDKGERGPLHGIPVLLKDNIDTGDQMKTTAGSLALANHVAQKDAFLVQRLREAGAIILGKTNLSEWANFRSDNSSSGWSGRGGQTHNPYILDRNPCGSSSGSGVAVSANLCAAAIGTETDGSIVCPSTTNGVVGLKPTLGLVSRSGIIPIAHSQDTAGPMTRTVADAALMLSAMTGVDAADEATAASNGKSQTDYTKFLDAKGLNGARIGVARQFFGFDAEVDELMEDALEVLRQQGAVLVDPVSLETRGQWGRTEYDVLLYEFKHDLNAYLKTVGPDVPVKTLEDLIAYNKEHASEELPWFGQETFLEAQKKGELSDTTYQNALARNLRLTRDEGIDATLQKHQLDAIVAPTGGPAWVTDLVNGDHFGGGSSSAAAVSGYPNLTVPAGFIHGLPVGISFFSTAWSEPTLIRLAYAYEQASKHRRPPQFFPTLEQSIK</sequence>
<dbReference type="OrthoDB" id="9811471at2"/>
<dbReference type="Pfam" id="PF01425">
    <property type="entry name" value="Amidase"/>
    <property type="match status" value="1"/>
</dbReference>
<dbReference type="PANTHER" id="PTHR42678:SF34">
    <property type="entry name" value="OS04G0183300 PROTEIN"/>
    <property type="match status" value="1"/>
</dbReference>
<dbReference type="InterPro" id="IPR036928">
    <property type="entry name" value="AS_sf"/>
</dbReference>
<dbReference type="AlphaFoldDB" id="A0A1G9A8B2"/>
<dbReference type="RefSeq" id="WP_089679682.1">
    <property type="nucleotide sequence ID" value="NZ_FNFO01000002.1"/>
</dbReference>
<dbReference type="SUPFAM" id="SSF75304">
    <property type="entry name" value="Amidase signature (AS) enzymes"/>
    <property type="match status" value="1"/>
</dbReference>
<feature type="domain" description="Amidase" evidence="2">
    <location>
        <begin position="68"/>
        <end position="514"/>
    </location>
</feature>
<evidence type="ECO:0000256" key="1">
    <source>
        <dbReference type="SAM" id="SignalP"/>
    </source>
</evidence>